<evidence type="ECO:0000259" key="13">
    <source>
        <dbReference type="SMART" id="SM00872"/>
    </source>
</evidence>
<name>A0AAE1Z6G2_SCHME</name>
<keyword evidence="3" id="KW-0479">Metal-binding</keyword>
<evidence type="ECO:0000256" key="8">
    <source>
        <dbReference type="ARBA" id="ARBA00059516"/>
    </source>
</evidence>
<dbReference type="SUPFAM" id="SSF74650">
    <property type="entry name" value="Galactose mutarotase-like"/>
    <property type="match status" value="1"/>
</dbReference>
<comment type="cofactor">
    <cofactor evidence="1">
        <name>Zn(2+)</name>
        <dbReference type="ChEBI" id="CHEBI:29105"/>
    </cofactor>
</comment>
<dbReference type="GO" id="GO:0046872">
    <property type="term" value="F:metal ion binding"/>
    <property type="evidence" value="ECO:0007669"/>
    <property type="project" value="UniProtKB-KW"/>
</dbReference>
<dbReference type="AlphaFoldDB" id="A0AAE1Z6G2"/>
<evidence type="ECO:0000256" key="5">
    <source>
        <dbReference type="ARBA" id="ARBA00022833"/>
    </source>
</evidence>
<dbReference type="Gene3D" id="3.20.110.10">
    <property type="entry name" value="Glycoside hydrolase 38, N terminal domain"/>
    <property type="match status" value="1"/>
</dbReference>
<gene>
    <name evidence="14" type="ORF">MN116_008330</name>
</gene>
<dbReference type="Gene3D" id="1.20.1270.50">
    <property type="entry name" value="Glycoside hydrolase family 38, central domain"/>
    <property type="match status" value="1"/>
</dbReference>
<dbReference type="InterPro" id="IPR037094">
    <property type="entry name" value="Glyco_hydro_38_cen_sf"/>
</dbReference>
<dbReference type="FunFam" id="1.20.1270.50:FF:000001">
    <property type="entry name" value="Alpha-mannosidase"/>
    <property type="match status" value="1"/>
</dbReference>
<sequence length="1222" mass="141998">MKLRLIRRLCLILMCTVFSLYIIMQYYGEPREKNLLTLQYAIKDLHDKSRVSLSMPWLADISVHQKWHGISRLDSPDIVIQSTTKLNNTIDSDQSRQLTIETFQAPVCQRSYHDNINTTYQMSDIYNHLAFDDHPGGVWTQGFSIEYNIDQWKNQPLEVFIVPFSHQDPGWIKTFENYFVTETKLNLDATLTTLNERKEARFVYSEVSFLNLWVDTLSQEQKEIFKSLLSNGHWEIVSGGWVMPDEAVTHYYSIIDQFIEGHHWLLEHFDYRPNVTWSIDPFGQSSTIPYLLNKLGFSQMIINRVHYEVKKYLAHRKSLEFIWHQPWDSTGSHSMFAHMFPFYSYDVPHTCGPEPSICCQFDFFRLKKFGCPWHKPPVLIDDSNIAVRADMLADQYRKKATLYNNNGLVLIPLGDDFRYQTADEWNIQLDNYNKLIEYINSKSSYRMKIRFSTLSNYFQVLNERINKMNSTLFASFPSLSGDFLTYADRHHDYWSGYYNSNPYEKSLSRLLESELRSAEILYSYARQSVGRLQNVAQLIPLITDLYKSLTMVRRNLGLFQHHDAITGTSRPEVMLDYSEKLLKSVHSARKVITISSAYLLLLTSALKLDVDLSNRRLPVSNKLKQLLIQLKDEYETGNSNDVTTTNNSSNILHSFYSLEDNLLNYQHSEPILIHFSDNDNNNNNADIENTRRIYIFNPSTRNRSTIITLQVKDHLQHFEAKQITSSPTELMDNLNIQLEHSWTNALNSKHHHQQQQPVTLLYVNPVKLYPLSFACIELKLTPKSSASSVIQVKPQLIPVAKDGNLIQNSPNLIIENKYIQLEFDSKTGYLQKMINKLTGKSMDMKINFIQYQSLQGDSHSGRYLFIPDGLGKPLQNPNSYKYTKGNLVDTVTVYTKYVTHTVRLYKSDNLHSQFIEIENIVNIIVNSPTDIDLFMTIQTDLINKDRAFYTDSNCFQFIRRQYHDKIPLQGNVYPIACGAYLEQEMNSFLNNDHNQIKQFQRLNLFTSYPTGVVSPKIGQLNVWIDRRSSRDDLRGAQSNLDGEWILQSRLRLFTEIISIDKTQVERSVPGLTVFSQLILNDLLRPVHKFYVNQPTLNNLLVTDYHLMPTSGLPCDYELVTMKTFHNSKIPKEFHAAPNTQVGVIIRRFSSVCYAKTLPNIDFYSQCVYNIEQNDELNVQELFGSIQLSHAIQTNLTMIPFSADNKTKRIHIRPMELEAFYLV</sequence>
<dbReference type="SMART" id="SM00872">
    <property type="entry name" value="Alpha-mann_mid"/>
    <property type="match status" value="1"/>
</dbReference>
<dbReference type="GO" id="GO:0006491">
    <property type="term" value="P:N-glycan processing"/>
    <property type="evidence" value="ECO:0007669"/>
    <property type="project" value="TreeGrafter"/>
</dbReference>
<dbReference type="InterPro" id="IPR000602">
    <property type="entry name" value="Glyco_hydro_38_N"/>
</dbReference>
<evidence type="ECO:0000256" key="7">
    <source>
        <dbReference type="ARBA" id="ARBA00023295"/>
    </source>
</evidence>
<comment type="function">
    <text evidence="8">Catalyzes the first committed step in the biosynthesis of complex N-glycans. It controls conversion of high mannose to complex N-glycans; the final hydrolytic step in the N-glycan maturation pathway.</text>
</comment>
<evidence type="ECO:0000256" key="12">
    <source>
        <dbReference type="SAM" id="Phobius"/>
    </source>
</evidence>
<keyword evidence="6" id="KW-1015">Disulfide bond</keyword>
<comment type="similarity">
    <text evidence="2">Belongs to the glycosyl hydrolase 38 family.</text>
</comment>
<reference evidence="14" key="2">
    <citation type="journal article" date="2023" name="Infect Dis Poverty">
        <title>Chromosome-scale genome of the human blood fluke Schistosoma mekongi and its implications for public health.</title>
        <authorList>
            <person name="Zhou M."/>
            <person name="Xu L."/>
            <person name="Xu D."/>
            <person name="Chen W."/>
            <person name="Khan J."/>
            <person name="Hu Y."/>
            <person name="Huang H."/>
            <person name="Wei H."/>
            <person name="Zhang Y."/>
            <person name="Chusongsang P."/>
            <person name="Tanasarnprasert K."/>
            <person name="Hu X."/>
            <person name="Limpanont Y."/>
            <person name="Lv Z."/>
        </authorList>
    </citation>
    <scope>NUCLEOTIDE SEQUENCE</scope>
    <source>
        <strain evidence="14">LV_2022a</strain>
    </source>
</reference>
<dbReference type="Gene3D" id="2.70.98.30">
    <property type="entry name" value="Golgi alpha-mannosidase II, domain 4"/>
    <property type="match status" value="1"/>
</dbReference>
<keyword evidence="12" id="KW-0812">Transmembrane</keyword>
<keyword evidence="4" id="KW-0378">Hydrolase</keyword>
<feature type="domain" description="Glycoside hydrolase family 38 central" evidence="13">
    <location>
        <begin position="492"/>
        <end position="581"/>
    </location>
</feature>
<dbReference type="PANTHER" id="PTHR11607:SF3">
    <property type="entry name" value="LYSOSOMAL ALPHA-MANNOSIDASE"/>
    <property type="match status" value="1"/>
</dbReference>
<evidence type="ECO:0000313" key="15">
    <source>
        <dbReference type="Proteomes" id="UP001292079"/>
    </source>
</evidence>
<dbReference type="SUPFAM" id="SSF88713">
    <property type="entry name" value="Glycoside hydrolase/deacetylase"/>
    <property type="match status" value="1"/>
</dbReference>
<dbReference type="Pfam" id="PF09261">
    <property type="entry name" value="Alpha-mann_mid"/>
    <property type="match status" value="1"/>
</dbReference>
<dbReference type="InterPro" id="IPR027291">
    <property type="entry name" value="Glyco_hydro_38_N_sf"/>
</dbReference>
<keyword evidence="12" id="KW-1133">Transmembrane helix</keyword>
<dbReference type="FunFam" id="3.20.110.10:FF:000015">
    <property type="entry name" value="Alpha-mannosidase"/>
    <property type="match status" value="1"/>
</dbReference>
<keyword evidence="5" id="KW-0862">Zinc</keyword>
<evidence type="ECO:0000256" key="11">
    <source>
        <dbReference type="ARBA" id="ARBA00093232"/>
    </source>
</evidence>
<evidence type="ECO:0000256" key="3">
    <source>
        <dbReference type="ARBA" id="ARBA00022723"/>
    </source>
</evidence>
<dbReference type="Pfam" id="PF01074">
    <property type="entry name" value="Glyco_hydro_38N"/>
    <property type="match status" value="1"/>
</dbReference>
<dbReference type="GO" id="GO:0004572">
    <property type="term" value="F:mannosyl-oligosaccharide 1,3-1,6-alpha-mannosidase activity"/>
    <property type="evidence" value="ECO:0007669"/>
    <property type="project" value="UniProtKB-EC"/>
</dbReference>
<evidence type="ECO:0000256" key="9">
    <source>
        <dbReference type="ARBA" id="ARBA00066412"/>
    </source>
</evidence>
<keyword evidence="15" id="KW-1185">Reference proteome</keyword>
<dbReference type="PANTHER" id="PTHR11607">
    <property type="entry name" value="ALPHA-MANNOSIDASE"/>
    <property type="match status" value="1"/>
</dbReference>
<evidence type="ECO:0000256" key="4">
    <source>
        <dbReference type="ARBA" id="ARBA00022801"/>
    </source>
</evidence>
<dbReference type="InterPro" id="IPR050843">
    <property type="entry name" value="Glycosyl_Hydrlase_38"/>
</dbReference>
<dbReference type="EMBL" id="JALJAT010000007">
    <property type="protein sequence ID" value="KAK4468167.1"/>
    <property type="molecule type" value="Genomic_DNA"/>
</dbReference>
<dbReference type="Proteomes" id="UP001292079">
    <property type="component" value="Unassembled WGS sequence"/>
</dbReference>
<dbReference type="InterPro" id="IPR015341">
    <property type="entry name" value="Glyco_hydro_38_cen"/>
</dbReference>
<proteinExistence type="inferred from homology"/>
<dbReference type="SUPFAM" id="SSF88688">
    <property type="entry name" value="Families 57/38 glycoside transferase middle domain"/>
    <property type="match status" value="1"/>
</dbReference>
<dbReference type="InterPro" id="IPR011682">
    <property type="entry name" value="Glyco_hydro_38_C"/>
</dbReference>
<dbReference type="GO" id="GO:0030246">
    <property type="term" value="F:carbohydrate binding"/>
    <property type="evidence" value="ECO:0007669"/>
    <property type="project" value="InterPro"/>
</dbReference>
<comment type="caution">
    <text evidence="14">The sequence shown here is derived from an EMBL/GenBank/DDBJ whole genome shotgun (WGS) entry which is preliminary data.</text>
</comment>
<keyword evidence="7" id="KW-0326">Glycosidase</keyword>
<dbReference type="InterPro" id="IPR028995">
    <property type="entry name" value="Glyco_hydro_57/38_cen_sf"/>
</dbReference>
<protein>
    <recommendedName>
        <fullName evidence="9">mannosyl-oligosaccharide 1,3-1,6-alpha-mannosidase</fullName>
        <ecNumber evidence="9">3.2.1.114</ecNumber>
    </recommendedName>
    <alternativeName>
        <fullName evidence="10">Mannosyl-oligosaccharide 1,3-1,6-alpha-mannosidase</fullName>
    </alternativeName>
</protein>
<evidence type="ECO:0000256" key="6">
    <source>
        <dbReference type="ARBA" id="ARBA00023157"/>
    </source>
</evidence>
<dbReference type="GO" id="GO:0006013">
    <property type="term" value="P:mannose metabolic process"/>
    <property type="evidence" value="ECO:0007669"/>
    <property type="project" value="InterPro"/>
</dbReference>
<organism evidence="14 15">
    <name type="scientific">Schistosoma mekongi</name>
    <name type="common">Parasitic worm</name>
    <dbReference type="NCBI Taxonomy" id="38744"/>
    <lineage>
        <taxon>Eukaryota</taxon>
        <taxon>Metazoa</taxon>
        <taxon>Spiralia</taxon>
        <taxon>Lophotrochozoa</taxon>
        <taxon>Platyhelminthes</taxon>
        <taxon>Trematoda</taxon>
        <taxon>Digenea</taxon>
        <taxon>Strigeidida</taxon>
        <taxon>Schistosomatoidea</taxon>
        <taxon>Schistosomatidae</taxon>
        <taxon>Schistosoma</taxon>
    </lineage>
</organism>
<keyword evidence="12" id="KW-0472">Membrane</keyword>
<accession>A0AAE1Z6G2</accession>
<feature type="transmembrane region" description="Helical" evidence="12">
    <location>
        <begin position="9"/>
        <end position="28"/>
    </location>
</feature>
<dbReference type="CDD" id="cd10809">
    <property type="entry name" value="GH38N_AMII_GMII_SfManIII_like"/>
    <property type="match status" value="1"/>
</dbReference>
<evidence type="ECO:0000256" key="10">
    <source>
        <dbReference type="ARBA" id="ARBA00083602"/>
    </source>
</evidence>
<comment type="catalytic activity">
    <reaction evidence="11">
        <text>N(4)-{beta-D-GlcNAc-(1-&gt;2)-alpha-D-Man-(1-&gt;3)-[alpha-D-Man-(1-&gt;3)-[alpha-D-Man-(1-&gt;6)]-alpha-D-Man-(1-&gt;6)]-beta-D-Man-(1-&gt;4)-beta-D-GlcNAc-(1-&gt;4)-beta-D-GlcNAc}-L-asparaginyl-[protein] + 2 H2O = 2 alpha-D-mannopyranose + an N(4)-{beta-D-GlcNAc-(1-&gt;2)-alpha-D-Man-(1-&gt;3)-[alpha-D-Man-(1-&gt;6)]-beta-D-Man-(1-&gt;4)-beta-D-GlcNAc-(1-&gt;4)-beta-D-GlcNAc}-L-asparaginyl-[protein]</text>
        <dbReference type="Rhea" id="RHEA:56052"/>
        <dbReference type="Rhea" id="RHEA-COMP:14368"/>
        <dbReference type="Rhea" id="RHEA-COMP:14369"/>
        <dbReference type="ChEBI" id="CHEBI:15377"/>
        <dbReference type="ChEBI" id="CHEBI:28729"/>
        <dbReference type="ChEBI" id="CHEBI:60615"/>
        <dbReference type="ChEBI" id="CHEBI:60625"/>
        <dbReference type="EC" id="3.2.1.114"/>
    </reaction>
</comment>
<dbReference type="GO" id="GO:0000139">
    <property type="term" value="C:Golgi membrane"/>
    <property type="evidence" value="ECO:0007669"/>
    <property type="project" value="TreeGrafter"/>
</dbReference>
<dbReference type="InterPro" id="IPR011330">
    <property type="entry name" value="Glyco_hydro/deAcase_b/a-brl"/>
</dbReference>
<dbReference type="InterPro" id="IPR011013">
    <property type="entry name" value="Gal_mutarotase_sf_dom"/>
</dbReference>
<evidence type="ECO:0000256" key="1">
    <source>
        <dbReference type="ARBA" id="ARBA00001947"/>
    </source>
</evidence>
<dbReference type="Pfam" id="PF07748">
    <property type="entry name" value="Glyco_hydro_38C"/>
    <property type="match status" value="1"/>
</dbReference>
<evidence type="ECO:0000256" key="2">
    <source>
        <dbReference type="ARBA" id="ARBA00009792"/>
    </source>
</evidence>
<dbReference type="EC" id="3.2.1.114" evidence="9"/>
<reference evidence="14" key="1">
    <citation type="submission" date="2022-04" db="EMBL/GenBank/DDBJ databases">
        <authorList>
            <person name="Xu L."/>
            <person name="Lv Z."/>
        </authorList>
    </citation>
    <scope>NUCLEOTIDE SEQUENCE</scope>
    <source>
        <strain evidence="14">LV_2022a</strain>
    </source>
</reference>
<evidence type="ECO:0000313" key="14">
    <source>
        <dbReference type="EMBL" id="KAK4468167.1"/>
    </source>
</evidence>